<dbReference type="Pfam" id="PF01869">
    <property type="entry name" value="BcrAD_BadFG"/>
    <property type="match status" value="1"/>
</dbReference>
<gene>
    <name evidence="6" type="ORF">DCMF_12855</name>
</gene>
<dbReference type="SUPFAM" id="SSF53067">
    <property type="entry name" value="Actin-like ATPase domain"/>
    <property type="match status" value="1"/>
</dbReference>
<keyword evidence="7" id="KW-1185">Reference proteome</keyword>
<keyword evidence="2" id="KW-0479">Metal-binding</keyword>
<dbReference type="InterPro" id="IPR008275">
    <property type="entry name" value="CoA_E_activase_dom"/>
</dbReference>
<dbReference type="PANTHER" id="PTHR32329:SF5">
    <property type="entry name" value="ACTIVATOR OF 2-HYDROXYACYL-COA DEHYDRATASE"/>
    <property type="match status" value="1"/>
</dbReference>
<dbReference type="InterPro" id="IPR002731">
    <property type="entry name" value="ATPase_BadF"/>
</dbReference>
<keyword evidence="3" id="KW-0408">Iron</keyword>
<protein>
    <submittedName>
        <fullName evidence="6">2-hydroxyglutaryl-CoA dehydratase</fullName>
    </submittedName>
</protein>
<dbReference type="Proteomes" id="UP000323521">
    <property type="component" value="Chromosome"/>
</dbReference>
<evidence type="ECO:0000313" key="7">
    <source>
        <dbReference type="Proteomes" id="UP000323521"/>
    </source>
</evidence>
<dbReference type="InterPro" id="IPR051805">
    <property type="entry name" value="Dehydratase_Activator_Redct"/>
</dbReference>
<name>A0A3G1KST2_FORW1</name>
<evidence type="ECO:0000256" key="2">
    <source>
        <dbReference type="ARBA" id="ARBA00022723"/>
    </source>
</evidence>
<dbReference type="AlphaFoldDB" id="A0A3G1KST2"/>
<evidence type="ECO:0000256" key="1">
    <source>
        <dbReference type="ARBA" id="ARBA00001966"/>
    </source>
</evidence>
<comment type="cofactor">
    <cofactor evidence="1">
        <name>[4Fe-4S] cluster</name>
        <dbReference type="ChEBI" id="CHEBI:49883"/>
    </cofactor>
</comment>
<dbReference type="NCBIfam" id="TIGR00241">
    <property type="entry name" value="CoA_E_activ"/>
    <property type="match status" value="1"/>
</dbReference>
<accession>A0A3G1KST2</accession>
<dbReference type="KEGG" id="fwa:DCMF_12855"/>
<evidence type="ECO:0000256" key="4">
    <source>
        <dbReference type="ARBA" id="ARBA00023014"/>
    </source>
</evidence>
<evidence type="ECO:0000259" key="5">
    <source>
        <dbReference type="Pfam" id="PF01869"/>
    </source>
</evidence>
<dbReference type="OrthoDB" id="9778513at2"/>
<proteinExistence type="predicted"/>
<evidence type="ECO:0000256" key="3">
    <source>
        <dbReference type="ARBA" id="ARBA00023004"/>
    </source>
</evidence>
<reference evidence="6 7" key="1">
    <citation type="submission" date="2016-10" db="EMBL/GenBank/DDBJ databases">
        <title>Complete Genome Sequence of Peptococcaceae strain DCMF.</title>
        <authorList>
            <person name="Edwards R.J."/>
            <person name="Holland S.I."/>
            <person name="Deshpande N.P."/>
            <person name="Wong Y.K."/>
            <person name="Ertan H."/>
            <person name="Manefield M."/>
            <person name="Russell T.L."/>
            <person name="Lee M.J."/>
        </authorList>
    </citation>
    <scope>NUCLEOTIDE SEQUENCE [LARGE SCALE GENOMIC DNA]</scope>
    <source>
        <strain evidence="6 7">DCMF</strain>
    </source>
</reference>
<feature type="domain" description="ATPase BadF/BadG/BcrA/BcrD type" evidence="5">
    <location>
        <begin position="59"/>
        <end position="247"/>
    </location>
</feature>
<keyword evidence="4" id="KW-0411">Iron-sulfur</keyword>
<dbReference type="Gene3D" id="3.30.420.40">
    <property type="match status" value="2"/>
</dbReference>
<dbReference type="CDD" id="cd24109">
    <property type="entry name" value="ASKHA_NBD_YjiL-like"/>
    <property type="match status" value="1"/>
</dbReference>
<sequence>MVLGIDLGSRNVKIAMDGEQGWEFYRFDTIEFYRTYGHRVGENLRIDFDKLHIPPCAKVVSTGYGRLTIQVEGATAIPEIKAHVLGAAFQTGCENFTLMDLGGQDTKVVKVVQGKMIDFQTNDKCAASSGRFLENMAQVLGISLDELGKHDQDPVELSSTCAVFGESELIGKIIEGVPVSRLAAGVNQAIVNRVKPMLRQLISDPVIFTGGVAFNPAIKEIVQRELKVQVLVPKEPQFNGAMGCCIFGKVS</sequence>
<dbReference type="InterPro" id="IPR043129">
    <property type="entry name" value="ATPase_NBD"/>
</dbReference>
<dbReference type="GO" id="GO:0046872">
    <property type="term" value="F:metal ion binding"/>
    <property type="evidence" value="ECO:0007669"/>
    <property type="project" value="UniProtKB-KW"/>
</dbReference>
<dbReference type="EMBL" id="CP017634">
    <property type="protein sequence ID" value="ATW25532.1"/>
    <property type="molecule type" value="Genomic_DNA"/>
</dbReference>
<dbReference type="GO" id="GO:0051536">
    <property type="term" value="F:iron-sulfur cluster binding"/>
    <property type="evidence" value="ECO:0007669"/>
    <property type="project" value="UniProtKB-KW"/>
</dbReference>
<dbReference type="PANTHER" id="PTHR32329">
    <property type="entry name" value="BIFUNCTIONAL PROTEIN [INCLUDES 2-HYDROXYACYL-COA DEHYDRATASE (N-TER) AND ITS ACTIVATOR DOMAIN (C_TERM)-RELATED"/>
    <property type="match status" value="1"/>
</dbReference>
<organism evidence="6 7">
    <name type="scientific">Formimonas warabiya</name>
    <dbReference type="NCBI Taxonomy" id="1761012"/>
    <lineage>
        <taxon>Bacteria</taxon>
        <taxon>Bacillati</taxon>
        <taxon>Bacillota</taxon>
        <taxon>Clostridia</taxon>
        <taxon>Eubacteriales</taxon>
        <taxon>Peptococcaceae</taxon>
        <taxon>Candidatus Formimonas</taxon>
    </lineage>
</organism>
<evidence type="ECO:0000313" key="6">
    <source>
        <dbReference type="EMBL" id="ATW25532.1"/>
    </source>
</evidence>
<dbReference type="RefSeq" id="WP_148134791.1">
    <property type="nucleotide sequence ID" value="NZ_CP017634.1"/>
</dbReference>